<proteinExistence type="predicted"/>
<dbReference type="EMBL" id="CAJJDN010000054">
    <property type="protein sequence ID" value="CAD8089279.1"/>
    <property type="molecule type" value="Genomic_DNA"/>
</dbReference>
<protein>
    <submittedName>
        <fullName evidence="2">Uncharacterized protein</fullName>
    </submittedName>
</protein>
<evidence type="ECO:0000313" key="2">
    <source>
        <dbReference type="EMBL" id="CAD8089279.1"/>
    </source>
</evidence>
<dbReference type="AlphaFoldDB" id="A0A8S1NDE9"/>
<reference evidence="2" key="1">
    <citation type="submission" date="2021-01" db="EMBL/GenBank/DDBJ databases">
        <authorList>
            <consortium name="Genoscope - CEA"/>
            <person name="William W."/>
        </authorList>
    </citation>
    <scope>NUCLEOTIDE SEQUENCE</scope>
</reference>
<keyword evidence="3" id="KW-1185">Reference proteome</keyword>
<comment type="caution">
    <text evidence="2">The sequence shown here is derived from an EMBL/GenBank/DDBJ whole genome shotgun (WGS) entry which is preliminary data.</text>
</comment>
<dbReference type="Proteomes" id="UP000692954">
    <property type="component" value="Unassembled WGS sequence"/>
</dbReference>
<evidence type="ECO:0000313" key="3">
    <source>
        <dbReference type="Proteomes" id="UP000692954"/>
    </source>
</evidence>
<feature type="coiled-coil region" evidence="1">
    <location>
        <begin position="52"/>
        <end position="79"/>
    </location>
</feature>
<evidence type="ECO:0000256" key="1">
    <source>
        <dbReference type="SAM" id="Coils"/>
    </source>
</evidence>
<name>A0A8S1NDE9_9CILI</name>
<organism evidence="2 3">
    <name type="scientific">Paramecium sonneborni</name>
    <dbReference type="NCBI Taxonomy" id="65129"/>
    <lineage>
        <taxon>Eukaryota</taxon>
        <taxon>Sar</taxon>
        <taxon>Alveolata</taxon>
        <taxon>Ciliophora</taxon>
        <taxon>Intramacronucleata</taxon>
        <taxon>Oligohymenophorea</taxon>
        <taxon>Peniculida</taxon>
        <taxon>Parameciidae</taxon>
        <taxon>Paramecium</taxon>
    </lineage>
</organism>
<accession>A0A8S1NDE9</accession>
<keyword evidence="1" id="KW-0175">Coiled coil</keyword>
<gene>
    <name evidence="2" type="ORF">PSON_ATCC_30995.1.T0540035</name>
</gene>
<sequence>MIFKMHYHLQYLKKGFNNQINQKENKLKPKRQYYLRSIICINFIQVGKEVIVAEKQERKKKQLDQKKNLQNRMREFDRITVRKDSFISVLKDD</sequence>